<proteinExistence type="predicted"/>
<organism evidence="2 3">
    <name type="scientific">Photobacterium carnosum</name>
    <dbReference type="NCBI Taxonomy" id="2023717"/>
    <lineage>
        <taxon>Bacteria</taxon>
        <taxon>Pseudomonadati</taxon>
        <taxon>Pseudomonadota</taxon>
        <taxon>Gammaproteobacteria</taxon>
        <taxon>Vibrionales</taxon>
        <taxon>Vibrionaceae</taxon>
        <taxon>Photobacterium</taxon>
    </lineage>
</organism>
<protein>
    <submittedName>
        <fullName evidence="2">Uncharacterized protein</fullName>
    </submittedName>
</protein>
<feature type="transmembrane region" description="Helical" evidence="1">
    <location>
        <begin position="69"/>
        <end position="93"/>
    </location>
</feature>
<reference evidence="2 3" key="1">
    <citation type="journal article" date="2018" name="Syst. Appl. Microbiol.">
        <title>Photobacterium carnosum sp. nov., isolated from spoiled modified atmosphere packaged poultry meat.</title>
        <authorList>
            <person name="Hilgarth M."/>
            <person name="Fuertes S."/>
            <person name="Ehrmann M."/>
            <person name="Vogel R.F."/>
        </authorList>
    </citation>
    <scope>NUCLEOTIDE SEQUENCE [LARGE SCALE GENOMIC DNA]</scope>
    <source>
        <strain evidence="2 3">TMW 2.2021</strain>
    </source>
</reference>
<evidence type="ECO:0000313" key="3">
    <source>
        <dbReference type="Proteomes" id="UP000234420"/>
    </source>
</evidence>
<gene>
    <name evidence="2" type="ORF">CIK00_02895</name>
</gene>
<comment type="caution">
    <text evidence="2">The sequence shown here is derived from an EMBL/GenBank/DDBJ whole genome shotgun (WGS) entry which is preliminary data.</text>
</comment>
<dbReference type="EMBL" id="NPIB01000002">
    <property type="protein sequence ID" value="PLC59229.1"/>
    <property type="molecule type" value="Genomic_DNA"/>
</dbReference>
<evidence type="ECO:0000256" key="1">
    <source>
        <dbReference type="SAM" id="Phobius"/>
    </source>
</evidence>
<feature type="transmembrane region" description="Helical" evidence="1">
    <location>
        <begin position="7"/>
        <end position="25"/>
    </location>
</feature>
<keyword evidence="3" id="KW-1185">Reference proteome</keyword>
<evidence type="ECO:0000313" key="2">
    <source>
        <dbReference type="EMBL" id="PLC59229.1"/>
    </source>
</evidence>
<accession>A0A2N4UW44</accession>
<dbReference type="RefSeq" id="WP_101767432.1">
    <property type="nucleotide sequence ID" value="NZ_BPPU01000003.1"/>
</dbReference>
<keyword evidence="1" id="KW-0472">Membrane</keyword>
<sequence length="145" mass="16233">MTSYLRNSIIAAYVSSFILGLMNIGNQNLTLVVFVLNFVMALLLIVVCAKRRNEYDIGSLHLFNVTRLLIKALSYQALILLMMGISFGIYSIMRACGAHDGGLDMFNMVVSKLTLLYFMIVNLYCLCFLSGTGLYRLFHMIPPGV</sequence>
<dbReference type="AlphaFoldDB" id="A0A2N4UW44"/>
<feature type="transmembrane region" description="Helical" evidence="1">
    <location>
        <begin position="31"/>
        <end position="49"/>
    </location>
</feature>
<dbReference type="GeneID" id="69965873"/>
<dbReference type="Proteomes" id="UP000234420">
    <property type="component" value="Unassembled WGS sequence"/>
</dbReference>
<keyword evidence="1" id="KW-1133">Transmembrane helix</keyword>
<feature type="transmembrane region" description="Helical" evidence="1">
    <location>
        <begin position="113"/>
        <end position="138"/>
    </location>
</feature>
<keyword evidence="1" id="KW-0812">Transmembrane</keyword>
<name>A0A2N4UW44_9GAMM</name>